<dbReference type="Pfam" id="PF00027">
    <property type="entry name" value="cNMP_binding"/>
    <property type="match status" value="1"/>
</dbReference>
<dbReference type="Gene3D" id="2.60.120.10">
    <property type="entry name" value="Jelly Rolls"/>
    <property type="match status" value="1"/>
</dbReference>
<comment type="caution">
    <text evidence="5">The sequence shown here is derived from an EMBL/GenBank/DDBJ whole genome shotgun (WGS) entry which is preliminary data.</text>
</comment>
<gene>
    <name evidence="5" type="ORF">JAO74_18530</name>
</gene>
<dbReference type="InterPro" id="IPR036388">
    <property type="entry name" value="WH-like_DNA-bd_sf"/>
</dbReference>
<dbReference type="RefSeq" id="WP_199041864.1">
    <property type="nucleotide sequence ID" value="NZ_JAELXS010000024.1"/>
</dbReference>
<dbReference type="SUPFAM" id="SSF51206">
    <property type="entry name" value="cAMP-binding domain-like"/>
    <property type="match status" value="1"/>
</dbReference>
<evidence type="ECO:0000256" key="3">
    <source>
        <dbReference type="ARBA" id="ARBA00023163"/>
    </source>
</evidence>
<evidence type="ECO:0000259" key="4">
    <source>
        <dbReference type="PROSITE" id="PS51063"/>
    </source>
</evidence>
<accession>A0ABS0XVJ6</accession>
<dbReference type="InterPro" id="IPR000595">
    <property type="entry name" value="cNMP-bd_dom"/>
</dbReference>
<evidence type="ECO:0000256" key="1">
    <source>
        <dbReference type="ARBA" id="ARBA00023015"/>
    </source>
</evidence>
<keyword evidence="2" id="KW-0238">DNA-binding</keyword>
<dbReference type="SUPFAM" id="SSF46785">
    <property type="entry name" value="Winged helix' DNA-binding domain"/>
    <property type="match status" value="1"/>
</dbReference>
<keyword evidence="3" id="KW-0804">Transcription</keyword>
<dbReference type="InterPro" id="IPR036390">
    <property type="entry name" value="WH_DNA-bd_sf"/>
</dbReference>
<name>A0ABS0XVJ6_9SPHN</name>
<dbReference type="CDD" id="cd00038">
    <property type="entry name" value="CAP_ED"/>
    <property type="match status" value="1"/>
</dbReference>
<sequence length="246" mass="26894">MNANPLVTRLQQFCPLDAGDLQDLNALSLDRRHIAHGTNIVHGGSAANHIHLILSGWAARYKVLTDGTRQITALLLPGDLCGVRCAMLSQMDQGIMALTPMHVAYIKPQALYRLESTSAGIRHAMNWCSLVEDATSRAWIINLGCRQALPRTANLFSELSERTMMSVPDSLADSFLPLTQLELADTLGLTPVHVNRVLRELQQRGMVALRRGGVMMTDLSALRQLGSFDGAYLRPKTIAIGEQTAA</sequence>
<feature type="domain" description="HTH crp-type" evidence="4">
    <location>
        <begin position="146"/>
        <end position="220"/>
    </location>
</feature>
<proteinExistence type="predicted"/>
<keyword evidence="1" id="KW-0805">Transcription regulation</keyword>
<dbReference type="InterPro" id="IPR014710">
    <property type="entry name" value="RmlC-like_jellyroll"/>
</dbReference>
<dbReference type="InterPro" id="IPR018490">
    <property type="entry name" value="cNMP-bd_dom_sf"/>
</dbReference>
<dbReference type="SMART" id="SM00419">
    <property type="entry name" value="HTH_CRP"/>
    <property type="match status" value="1"/>
</dbReference>
<keyword evidence="6" id="KW-1185">Reference proteome</keyword>
<reference evidence="6" key="1">
    <citation type="submission" date="2020-12" db="EMBL/GenBank/DDBJ databases">
        <title>Hymenobacter sp.</title>
        <authorList>
            <person name="Kim M.K."/>
        </authorList>
    </citation>
    <scope>NUCLEOTIDE SEQUENCE [LARGE SCALE GENOMIC DNA]</scope>
    <source>
        <strain evidence="6">BT553</strain>
    </source>
</reference>
<evidence type="ECO:0000256" key="2">
    <source>
        <dbReference type="ARBA" id="ARBA00023125"/>
    </source>
</evidence>
<dbReference type="Gene3D" id="1.10.10.10">
    <property type="entry name" value="Winged helix-like DNA-binding domain superfamily/Winged helix DNA-binding domain"/>
    <property type="match status" value="1"/>
</dbReference>
<organism evidence="5 6">
    <name type="scientific">Sphingomonas mollis</name>
    <dbReference type="NCBI Taxonomy" id="2795726"/>
    <lineage>
        <taxon>Bacteria</taxon>
        <taxon>Pseudomonadati</taxon>
        <taxon>Pseudomonadota</taxon>
        <taxon>Alphaproteobacteria</taxon>
        <taxon>Sphingomonadales</taxon>
        <taxon>Sphingomonadaceae</taxon>
        <taxon>Sphingomonas</taxon>
    </lineage>
</organism>
<dbReference type="Pfam" id="PF13545">
    <property type="entry name" value="HTH_Crp_2"/>
    <property type="match status" value="1"/>
</dbReference>
<dbReference type="EMBL" id="JAELXS010000024">
    <property type="protein sequence ID" value="MBJ6123768.1"/>
    <property type="molecule type" value="Genomic_DNA"/>
</dbReference>
<evidence type="ECO:0000313" key="6">
    <source>
        <dbReference type="Proteomes" id="UP000640426"/>
    </source>
</evidence>
<dbReference type="PROSITE" id="PS51063">
    <property type="entry name" value="HTH_CRP_2"/>
    <property type="match status" value="1"/>
</dbReference>
<protein>
    <submittedName>
        <fullName evidence="5">Crp/Fnr family transcriptional regulator</fullName>
    </submittedName>
</protein>
<evidence type="ECO:0000313" key="5">
    <source>
        <dbReference type="EMBL" id="MBJ6123768.1"/>
    </source>
</evidence>
<dbReference type="InterPro" id="IPR012318">
    <property type="entry name" value="HTH_CRP"/>
</dbReference>
<dbReference type="Proteomes" id="UP000640426">
    <property type="component" value="Unassembled WGS sequence"/>
</dbReference>